<comment type="caution">
    <text evidence="1">The sequence shown here is derived from an EMBL/GenBank/DDBJ whole genome shotgun (WGS) entry which is preliminary data.</text>
</comment>
<dbReference type="Proteomes" id="UP001227268">
    <property type="component" value="Unassembled WGS sequence"/>
</dbReference>
<dbReference type="EMBL" id="JASBWT010000014">
    <property type="protein sequence ID" value="KAJ9098590.1"/>
    <property type="molecule type" value="Genomic_DNA"/>
</dbReference>
<sequence>MAISLSAWLAIPAALVVAGYYRSPQTTKSALKYTTYGVLGLASITAGLLYVFQTKLVYPADYPAGSRKQVLDPFSIYGIPYDDLTLTTPDNVKIRAYLIYARNRKDVEALKAEHSLRRAGKGNDTTSVDTVQTLTKEREDFAKSRPTVLLYHANAGNMGHRLPLAHTFWNNMGCNVMMLSYRGYGLSEGSPSEKGMRIDAQAALDHVKQDRVLYNTKKLVYGQSIGGAVAIDTAGRNPDDVHGVILENTLLSIRSLVPLIMPHLKPFLLVPSLLTERWDAEITIPLIKPETPVLLLAGQKDELVLPVQMRGIKALREKRGGKVNWVEFPNGTHNDTCMQPGYWDAITEFLLEEGFIAKP</sequence>
<name>A0ACC2VGQ8_9TREE</name>
<reference evidence="1" key="1">
    <citation type="submission" date="2023-04" db="EMBL/GenBank/DDBJ databases">
        <title>Draft Genome sequencing of Naganishia species isolated from polar environments using Oxford Nanopore Technology.</title>
        <authorList>
            <person name="Leo P."/>
            <person name="Venkateswaran K."/>
        </authorList>
    </citation>
    <scope>NUCLEOTIDE SEQUENCE</scope>
    <source>
        <strain evidence="1">MNA-CCFEE 5423</strain>
    </source>
</reference>
<proteinExistence type="predicted"/>
<evidence type="ECO:0000313" key="2">
    <source>
        <dbReference type="Proteomes" id="UP001227268"/>
    </source>
</evidence>
<gene>
    <name evidence="1" type="ORF">QFC21_004232</name>
</gene>
<evidence type="ECO:0000313" key="1">
    <source>
        <dbReference type="EMBL" id="KAJ9098590.1"/>
    </source>
</evidence>
<accession>A0ACC2VGQ8</accession>
<keyword evidence="2" id="KW-1185">Reference proteome</keyword>
<protein>
    <submittedName>
        <fullName evidence="1">Uncharacterized protein</fullName>
    </submittedName>
</protein>
<organism evidence="1 2">
    <name type="scientific">Naganishia friedmannii</name>
    <dbReference type="NCBI Taxonomy" id="89922"/>
    <lineage>
        <taxon>Eukaryota</taxon>
        <taxon>Fungi</taxon>
        <taxon>Dikarya</taxon>
        <taxon>Basidiomycota</taxon>
        <taxon>Agaricomycotina</taxon>
        <taxon>Tremellomycetes</taxon>
        <taxon>Filobasidiales</taxon>
        <taxon>Filobasidiaceae</taxon>
        <taxon>Naganishia</taxon>
    </lineage>
</organism>